<reference evidence="2" key="1">
    <citation type="submission" date="2018-11" db="EMBL/GenBank/DDBJ databases">
        <authorList>
            <person name="Alioto T."/>
            <person name="Alioto T."/>
        </authorList>
    </citation>
    <scope>NUCLEOTIDE SEQUENCE</scope>
</reference>
<dbReference type="OrthoDB" id="6156013at2759"/>
<evidence type="ECO:0000313" key="3">
    <source>
        <dbReference type="Proteomes" id="UP000596742"/>
    </source>
</evidence>
<evidence type="ECO:0000313" key="2">
    <source>
        <dbReference type="EMBL" id="VDI37708.1"/>
    </source>
</evidence>
<gene>
    <name evidence="2" type="ORF">MGAL_10B034235</name>
</gene>
<dbReference type="Pfam" id="PF16026">
    <property type="entry name" value="MIEAP"/>
    <property type="match status" value="1"/>
</dbReference>
<feature type="domain" description="Mitochondria-eating protein C-terminal" evidence="1">
    <location>
        <begin position="30"/>
        <end position="147"/>
    </location>
</feature>
<dbReference type="AlphaFoldDB" id="A0A8B6ESC9"/>
<dbReference type="Proteomes" id="UP000596742">
    <property type="component" value="Unassembled WGS sequence"/>
</dbReference>
<keyword evidence="3" id="KW-1185">Reference proteome</keyword>
<sequence>MLGSLWSLCLEDPFTSAFNIDQPKETKLKQLPENLIVELKQRRRIEYTECVKSATQKFKEIVLVKNPKYQSKKVPAVDAYIDKCIELFWLMSVQDPPMVIRWPKADSPFDGDNYKEYCRKGRKVKIAVWPAVYLHEKGALMNKGFAMPY</sequence>
<dbReference type="InterPro" id="IPR031981">
    <property type="entry name" value="MIEAP_C"/>
</dbReference>
<organism evidence="2 3">
    <name type="scientific">Mytilus galloprovincialis</name>
    <name type="common">Mediterranean mussel</name>
    <dbReference type="NCBI Taxonomy" id="29158"/>
    <lineage>
        <taxon>Eukaryota</taxon>
        <taxon>Metazoa</taxon>
        <taxon>Spiralia</taxon>
        <taxon>Lophotrochozoa</taxon>
        <taxon>Mollusca</taxon>
        <taxon>Bivalvia</taxon>
        <taxon>Autobranchia</taxon>
        <taxon>Pteriomorphia</taxon>
        <taxon>Mytilida</taxon>
        <taxon>Mytiloidea</taxon>
        <taxon>Mytilidae</taxon>
        <taxon>Mytilinae</taxon>
        <taxon>Mytilus</taxon>
    </lineage>
</organism>
<accession>A0A8B6ESC9</accession>
<evidence type="ECO:0000259" key="1">
    <source>
        <dbReference type="Pfam" id="PF16026"/>
    </source>
</evidence>
<proteinExistence type="predicted"/>
<protein>
    <recommendedName>
        <fullName evidence="1">Mitochondria-eating protein C-terminal domain-containing protein</fullName>
    </recommendedName>
</protein>
<comment type="caution">
    <text evidence="2">The sequence shown here is derived from an EMBL/GenBank/DDBJ whole genome shotgun (WGS) entry which is preliminary data.</text>
</comment>
<name>A0A8B6ESC9_MYTGA</name>
<dbReference type="EMBL" id="UYJE01005482">
    <property type="protein sequence ID" value="VDI37708.1"/>
    <property type="molecule type" value="Genomic_DNA"/>
</dbReference>